<sequence>MQWTEAPINCFFLGKRVIEKASTCHLLVHYFIYENQLRGHGRCHALRGRILSVLPALIAKVLHLASSTPGAECAPSLRTDYEYRKKPRKEAKQTIRIKNKSFFPHKCRLRSKASFRAFVQLLAYVAIGTLSI</sequence>
<organism evidence="1 2">
    <name type="scientific">Cylicocyclus nassatus</name>
    <name type="common">Nematode worm</name>
    <dbReference type="NCBI Taxonomy" id="53992"/>
    <lineage>
        <taxon>Eukaryota</taxon>
        <taxon>Metazoa</taxon>
        <taxon>Ecdysozoa</taxon>
        <taxon>Nematoda</taxon>
        <taxon>Chromadorea</taxon>
        <taxon>Rhabditida</taxon>
        <taxon>Rhabditina</taxon>
        <taxon>Rhabditomorpha</taxon>
        <taxon>Strongyloidea</taxon>
        <taxon>Strongylidae</taxon>
        <taxon>Cylicocyclus</taxon>
    </lineage>
</organism>
<evidence type="ECO:0000313" key="2">
    <source>
        <dbReference type="Proteomes" id="UP001176961"/>
    </source>
</evidence>
<dbReference type="AlphaFoldDB" id="A0AA36DKZ0"/>
<name>A0AA36DKZ0_CYLNA</name>
<dbReference type="Proteomes" id="UP001176961">
    <property type="component" value="Unassembled WGS sequence"/>
</dbReference>
<proteinExistence type="predicted"/>
<evidence type="ECO:0000313" key="1">
    <source>
        <dbReference type="EMBL" id="CAJ0589156.1"/>
    </source>
</evidence>
<protein>
    <submittedName>
        <fullName evidence="1">Uncharacterized protein</fullName>
    </submittedName>
</protein>
<dbReference type="EMBL" id="CATQJL010000001">
    <property type="protein sequence ID" value="CAJ0589156.1"/>
    <property type="molecule type" value="Genomic_DNA"/>
</dbReference>
<accession>A0AA36DKZ0</accession>
<comment type="caution">
    <text evidence="1">The sequence shown here is derived from an EMBL/GenBank/DDBJ whole genome shotgun (WGS) entry which is preliminary data.</text>
</comment>
<keyword evidence="2" id="KW-1185">Reference proteome</keyword>
<reference evidence="1" key="1">
    <citation type="submission" date="2023-07" db="EMBL/GenBank/DDBJ databases">
        <authorList>
            <consortium name="CYATHOMIX"/>
        </authorList>
    </citation>
    <scope>NUCLEOTIDE SEQUENCE</scope>
    <source>
        <strain evidence="1">N/A</strain>
    </source>
</reference>
<gene>
    <name evidence="1" type="ORF">CYNAS_LOCUS1139</name>
</gene>